<feature type="region of interest" description="Disordered" evidence="1">
    <location>
        <begin position="65"/>
        <end position="95"/>
    </location>
</feature>
<keyword evidence="2" id="KW-1185">Reference proteome</keyword>
<gene>
    <name evidence="3" type="primary">LOC107766721</name>
</gene>
<dbReference type="KEGG" id="nta:107766721"/>
<dbReference type="AlphaFoldDB" id="A0A1S3XMM1"/>
<proteinExistence type="predicted"/>
<dbReference type="PaxDb" id="4097-A0A1S3XMM1"/>
<dbReference type="Proteomes" id="UP000790787">
    <property type="component" value="Chromosome 23"/>
</dbReference>
<dbReference type="PANTHER" id="PTHR45125">
    <property type="entry name" value="F21J9.4-RELATED"/>
    <property type="match status" value="1"/>
</dbReference>
<evidence type="ECO:0000313" key="3">
    <source>
        <dbReference type="RefSeq" id="XP_016441074.1"/>
    </source>
</evidence>
<dbReference type="PANTHER" id="PTHR45125:SF3">
    <property type="entry name" value="NO-APICAL-MERISTEM-ASSOCIATED CARBOXY-TERMINAL DOMAIN PROTEIN"/>
    <property type="match status" value="1"/>
</dbReference>
<dbReference type="OMA" id="WAITKEF"/>
<sequence>MIEKAVRKLNGCVRQVENLRPSGAFEQDILTQAKVLLMQDLNFKKGFKFDHVWAITKEFEKFNDGDFGRKKTRKQGYANISSDSENPIPDSPYLSSPNLSSFSLNLNEDVAGDSTSS</sequence>
<reference evidence="3" key="2">
    <citation type="submission" date="2025-08" db="UniProtKB">
        <authorList>
            <consortium name="RefSeq"/>
        </authorList>
    </citation>
    <scope>IDENTIFICATION</scope>
    <source>
        <tissue evidence="3">Leaf</tissue>
    </source>
</reference>
<dbReference type="RefSeq" id="XP_016441074.1">
    <property type="nucleotide sequence ID" value="XM_016585588.1"/>
</dbReference>
<protein>
    <submittedName>
        <fullName evidence="3">Uncharacterized protein LOC107766721</fullName>
    </submittedName>
</protein>
<name>A0A1S3XMM1_TOBAC</name>
<evidence type="ECO:0000313" key="2">
    <source>
        <dbReference type="Proteomes" id="UP000790787"/>
    </source>
</evidence>
<evidence type="ECO:0000256" key="1">
    <source>
        <dbReference type="SAM" id="MobiDB-lite"/>
    </source>
</evidence>
<accession>A0A1S3XMM1</accession>
<reference evidence="2" key="1">
    <citation type="journal article" date="2014" name="Nat. Commun.">
        <title>The tobacco genome sequence and its comparison with those of tomato and potato.</title>
        <authorList>
            <person name="Sierro N."/>
            <person name="Battey J.N."/>
            <person name="Ouadi S."/>
            <person name="Bakaher N."/>
            <person name="Bovet L."/>
            <person name="Willig A."/>
            <person name="Goepfert S."/>
            <person name="Peitsch M.C."/>
            <person name="Ivanov N.V."/>
        </authorList>
    </citation>
    <scope>NUCLEOTIDE SEQUENCE [LARGE SCALE GENOMIC DNA]</scope>
</reference>
<organism evidence="2 3">
    <name type="scientific">Nicotiana tabacum</name>
    <name type="common">Common tobacco</name>
    <dbReference type="NCBI Taxonomy" id="4097"/>
    <lineage>
        <taxon>Eukaryota</taxon>
        <taxon>Viridiplantae</taxon>
        <taxon>Streptophyta</taxon>
        <taxon>Embryophyta</taxon>
        <taxon>Tracheophyta</taxon>
        <taxon>Spermatophyta</taxon>
        <taxon>Magnoliopsida</taxon>
        <taxon>eudicotyledons</taxon>
        <taxon>Gunneridae</taxon>
        <taxon>Pentapetalae</taxon>
        <taxon>asterids</taxon>
        <taxon>lamiids</taxon>
        <taxon>Solanales</taxon>
        <taxon>Solanaceae</taxon>
        <taxon>Nicotianoideae</taxon>
        <taxon>Nicotianeae</taxon>
        <taxon>Nicotiana</taxon>
    </lineage>
</organism>
<dbReference type="OrthoDB" id="1304017at2759"/>
<dbReference type="GeneID" id="107766721"/>
<dbReference type="STRING" id="4097.A0A1S3XMM1"/>